<feature type="region of interest" description="Disordered" evidence="1">
    <location>
        <begin position="97"/>
        <end position="119"/>
    </location>
</feature>
<evidence type="ECO:0000259" key="4">
    <source>
        <dbReference type="PROSITE" id="PS50887"/>
    </source>
</evidence>
<dbReference type="Pfam" id="PF00990">
    <property type="entry name" value="GGDEF"/>
    <property type="match status" value="1"/>
</dbReference>
<dbReference type="CDD" id="cd01949">
    <property type="entry name" value="GGDEF"/>
    <property type="match status" value="1"/>
</dbReference>
<dbReference type="InterPro" id="IPR001633">
    <property type="entry name" value="EAL_dom"/>
</dbReference>
<dbReference type="PANTHER" id="PTHR44757">
    <property type="entry name" value="DIGUANYLATE CYCLASE DGCP"/>
    <property type="match status" value="1"/>
</dbReference>
<dbReference type="NCBIfam" id="TIGR00254">
    <property type="entry name" value="GGDEF"/>
    <property type="match status" value="1"/>
</dbReference>
<dbReference type="PANTHER" id="PTHR44757:SF2">
    <property type="entry name" value="BIOFILM ARCHITECTURE MAINTENANCE PROTEIN MBAA"/>
    <property type="match status" value="1"/>
</dbReference>
<organism evidence="5 6">
    <name type="scientific">Frankia umida</name>
    <dbReference type="NCBI Taxonomy" id="573489"/>
    <lineage>
        <taxon>Bacteria</taxon>
        <taxon>Bacillati</taxon>
        <taxon>Actinomycetota</taxon>
        <taxon>Actinomycetes</taxon>
        <taxon>Frankiales</taxon>
        <taxon>Frankiaceae</taxon>
        <taxon>Frankia</taxon>
    </lineage>
</organism>
<dbReference type="RefSeq" id="WP_248824479.1">
    <property type="nucleotide sequence ID" value="NZ_JALKFT010000008.1"/>
</dbReference>
<dbReference type="Gene3D" id="3.20.20.450">
    <property type="entry name" value="EAL domain"/>
    <property type="match status" value="1"/>
</dbReference>
<sequence length="842" mass="87406">MLLVDATAVAAGLGAAISCGWAGRRLGRSSGRWMWWLALALSCWTLGQAVWLVRRFDQAMDGRRGITQVGYLADAGHLAMPVLALAALASVPARHVGRRGDRPWSRGGSASRTRQPVVPLGPPATLLGAAGVGSGRWGPALAAGFGRTGTGIMAGLPTGAAAVALDELIMAGALFLLTWSGLLTGLPTEAAAGADLMAVAYPVVILALALTVVHVAGYRAPVDRPAVLSAGVGLLALALAALWSTRTALGPLPGTVPGPGPGSGHLDVSRGWGVPAGPVAAGLAATTVLGALLVVAAALRVVRHGGAPPALRRPAGSRSGARRPGVPRGVGACGGLLARLAVPYLAAGVVAALVLGRSRTRGALDPVEGVVVALLVTAVVLRQLLTARTNEQLISVLGDAEREVRHWISHDPLTELASRELFRERLTTALATRRRDGSDVAVVYCDLDDFRVINDSLGHAAGDQLLRAVGQRLRHCVRTADTVARLGSDEFAILLDGGRELPEQVAERILTALRQPVAVGGHQWPVHASVGLVVAGRTQETTEVLLRRADMALHAAKQTGRNRLVVYRPGLGQTPQAQLVAGTHLADALATALCRGGWSAGFAVHYQPIVRLTDHLPVALEALARWTAPGRGPVPPNTFVAAAESSGIVGTLDDMIMGLACGEIARAFPDSSLRLHVNVSASRVADMTLLDSVVRALATSRFDPARLVVEITETSRLTDLRGAREVLDEVRALGVSVALDDVGAGHSTLAALHLLPVDVVKLDRTLVEAPRDGGRVAAMRRSMISLAHALGAVVVAEGIERETQLAELTELGCELGQGYLFARPGPLPIPLVGRGDPPPLAD</sequence>
<comment type="caution">
    <text evidence="5">The sequence shown here is derived from an EMBL/GenBank/DDBJ whole genome shotgun (WGS) entry which is preliminary data.</text>
</comment>
<evidence type="ECO:0000313" key="5">
    <source>
        <dbReference type="EMBL" id="MCK9876145.1"/>
    </source>
</evidence>
<dbReference type="InterPro" id="IPR000160">
    <property type="entry name" value="GGDEF_dom"/>
</dbReference>
<dbReference type="InterPro" id="IPR035919">
    <property type="entry name" value="EAL_sf"/>
</dbReference>
<evidence type="ECO:0000256" key="2">
    <source>
        <dbReference type="SAM" id="Phobius"/>
    </source>
</evidence>
<accession>A0ABT0JXJ0</accession>
<feature type="transmembrane region" description="Helical" evidence="2">
    <location>
        <begin position="225"/>
        <end position="243"/>
    </location>
</feature>
<dbReference type="InterPro" id="IPR052155">
    <property type="entry name" value="Biofilm_reg_signaling"/>
</dbReference>
<proteinExistence type="predicted"/>
<dbReference type="PROSITE" id="PS50887">
    <property type="entry name" value="GGDEF"/>
    <property type="match status" value="1"/>
</dbReference>
<dbReference type="Pfam" id="PF00563">
    <property type="entry name" value="EAL"/>
    <property type="match status" value="1"/>
</dbReference>
<evidence type="ECO:0000259" key="3">
    <source>
        <dbReference type="PROSITE" id="PS50883"/>
    </source>
</evidence>
<dbReference type="SMART" id="SM00052">
    <property type="entry name" value="EAL"/>
    <property type="match status" value="1"/>
</dbReference>
<dbReference type="SMART" id="SM00267">
    <property type="entry name" value="GGDEF"/>
    <property type="match status" value="1"/>
</dbReference>
<feature type="transmembrane region" description="Helical" evidence="2">
    <location>
        <begin position="34"/>
        <end position="53"/>
    </location>
</feature>
<keyword evidence="2" id="KW-0812">Transmembrane</keyword>
<dbReference type="Proteomes" id="UP001201873">
    <property type="component" value="Unassembled WGS sequence"/>
</dbReference>
<evidence type="ECO:0000313" key="6">
    <source>
        <dbReference type="Proteomes" id="UP001201873"/>
    </source>
</evidence>
<feature type="domain" description="EAL" evidence="3">
    <location>
        <begin position="582"/>
        <end position="838"/>
    </location>
</feature>
<feature type="transmembrane region" description="Helical" evidence="2">
    <location>
        <begin position="279"/>
        <end position="302"/>
    </location>
</feature>
<protein>
    <submittedName>
        <fullName evidence="5">EAL domain-containing protein</fullName>
    </submittedName>
</protein>
<reference evidence="5 6" key="1">
    <citation type="submission" date="2022-04" db="EMBL/GenBank/DDBJ databases">
        <title>Genome diversity in the genus Frankia.</title>
        <authorList>
            <person name="Carlos-Shanley C."/>
            <person name="Hahn D."/>
        </authorList>
    </citation>
    <scope>NUCLEOTIDE SEQUENCE [LARGE SCALE GENOMIC DNA]</scope>
    <source>
        <strain evidence="5 6">Ag45/Mut15</strain>
    </source>
</reference>
<name>A0ABT0JXJ0_9ACTN</name>
<feature type="domain" description="GGDEF" evidence="4">
    <location>
        <begin position="438"/>
        <end position="569"/>
    </location>
</feature>
<keyword evidence="6" id="KW-1185">Reference proteome</keyword>
<dbReference type="InterPro" id="IPR029787">
    <property type="entry name" value="Nucleotide_cyclase"/>
</dbReference>
<feature type="transmembrane region" description="Helical" evidence="2">
    <location>
        <begin position="198"/>
        <end position="218"/>
    </location>
</feature>
<dbReference type="InterPro" id="IPR043128">
    <property type="entry name" value="Rev_trsase/Diguanyl_cyclase"/>
</dbReference>
<feature type="transmembrane region" description="Helical" evidence="2">
    <location>
        <begin position="168"/>
        <end position="186"/>
    </location>
</feature>
<dbReference type="Gene3D" id="3.30.70.270">
    <property type="match status" value="1"/>
</dbReference>
<feature type="transmembrane region" description="Helical" evidence="2">
    <location>
        <begin position="336"/>
        <end position="355"/>
    </location>
</feature>
<dbReference type="CDD" id="cd01948">
    <property type="entry name" value="EAL"/>
    <property type="match status" value="1"/>
</dbReference>
<keyword evidence="2" id="KW-1133">Transmembrane helix</keyword>
<dbReference type="SUPFAM" id="SSF55073">
    <property type="entry name" value="Nucleotide cyclase"/>
    <property type="match status" value="1"/>
</dbReference>
<keyword evidence="2" id="KW-0472">Membrane</keyword>
<dbReference type="PROSITE" id="PS50883">
    <property type="entry name" value="EAL"/>
    <property type="match status" value="1"/>
</dbReference>
<dbReference type="SUPFAM" id="SSF141868">
    <property type="entry name" value="EAL domain-like"/>
    <property type="match status" value="1"/>
</dbReference>
<gene>
    <name evidence="5" type="ORF">MXD59_10220</name>
</gene>
<evidence type="ECO:0000256" key="1">
    <source>
        <dbReference type="SAM" id="MobiDB-lite"/>
    </source>
</evidence>
<dbReference type="EMBL" id="JALKFT010000008">
    <property type="protein sequence ID" value="MCK9876145.1"/>
    <property type="molecule type" value="Genomic_DNA"/>
</dbReference>